<accession>A0ABY4C4E9</accession>
<protein>
    <submittedName>
        <fullName evidence="1">TIGR02285 family protein</fullName>
    </submittedName>
</protein>
<organism evidence="1 2">
    <name type="scientific">Bdellovibrio reynosensis</name>
    <dbReference type="NCBI Taxonomy" id="2835041"/>
    <lineage>
        <taxon>Bacteria</taxon>
        <taxon>Pseudomonadati</taxon>
        <taxon>Bdellovibrionota</taxon>
        <taxon>Bdellovibrionia</taxon>
        <taxon>Bdellovibrionales</taxon>
        <taxon>Pseudobdellovibrionaceae</taxon>
        <taxon>Bdellovibrio</taxon>
    </lineage>
</organism>
<evidence type="ECO:0000313" key="1">
    <source>
        <dbReference type="EMBL" id="UOE99811.1"/>
    </source>
</evidence>
<dbReference type="InterPro" id="IPR011972">
    <property type="entry name" value="CHP02285"/>
</dbReference>
<evidence type="ECO:0000313" key="2">
    <source>
        <dbReference type="Proteomes" id="UP000830116"/>
    </source>
</evidence>
<sequence>MHFASIVFLFLNIWVCISSFAKGEARTLTWIRWNDPPIFIFEAPFKGQGVLDVVERELIAALPQYRHKHLEANVPRVLKEAEEKSPICNAGWLDTPEWAKLFYFSKPVFLIPANGVLLKQSKLREVKGLKSLQDFLDKKSHWLLGVGRLYGEGIDEVLFKNDYKKNKKILPVASSLLVHRMLNTNRVQYTLGYPFEAKYYDELFGNTKDRVVHVPLSDNKPFVEVVVACPKTEWGKQVIKDVNKALTNLSLLKRLEKGVARWHSQEDQKRLEPELVKFYQRNYPGL</sequence>
<reference evidence="1" key="1">
    <citation type="submission" date="2022-03" db="EMBL/GenBank/DDBJ databases">
        <title>Genome Identification and Characterization of new species Bdellovibrio reynosense LBG001 sp. nov. from a Mexico soil sample.</title>
        <authorList>
            <person name="Camilli A."/>
            <person name="Ajao Y."/>
            <person name="Guo X."/>
        </authorList>
    </citation>
    <scope>NUCLEOTIDE SEQUENCE</scope>
    <source>
        <strain evidence="1">LBG001</strain>
    </source>
</reference>
<name>A0ABY4C4E9_9BACT</name>
<dbReference type="EMBL" id="CP093442">
    <property type="protein sequence ID" value="UOE99811.1"/>
    <property type="molecule type" value="Genomic_DNA"/>
</dbReference>
<dbReference type="Proteomes" id="UP000830116">
    <property type="component" value="Chromosome"/>
</dbReference>
<proteinExistence type="predicted"/>
<dbReference type="SUPFAM" id="SSF53850">
    <property type="entry name" value="Periplasmic binding protein-like II"/>
    <property type="match status" value="1"/>
</dbReference>
<gene>
    <name evidence="1" type="ORF">MNR06_08895</name>
</gene>
<keyword evidence="2" id="KW-1185">Reference proteome</keyword>
<dbReference type="NCBIfam" id="TIGR02285">
    <property type="entry name" value="TIGR02285 family protein"/>
    <property type="match status" value="1"/>
</dbReference>
<dbReference type="RefSeq" id="WP_243535114.1">
    <property type="nucleotide sequence ID" value="NZ_CP093442.1"/>
</dbReference>